<sequence length="136" mass="14895">MFEQDYLMKLLLAFYQAMFKSLRRVMDEDEDPKEAADTLDEVVGNAIGMDGKSLLSLAPESITGVLQISGTDPRVTEFVARSLLLSSQYLTQAGQTALASLRAEQARAIAQAYGFELPDDPTDLSDLKEMAEQANA</sequence>
<dbReference type="OrthoDB" id="3186493at2"/>
<accession>A0A4Q2K358</accession>
<dbReference type="RefSeq" id="WP_129425514.1">
    <property type="nucleotide sequence ID" value="NZ_SDPW01000001.1"/>
</dbReference>
<evidence type="ECO:0000313" key="2">
    <source>
        <dbReference type="Proteomes" id="UP000293345"/>
    </source>
</evidence>
<dbReference type="Proteomes" id="UP000293345">
    <property type="component" value="Unassembled WGS sequence"/>
</dbReference>
<comment type="caution">
    <text evidence="1">The sequence shown here is derived from an EMBL/GenBank/DDBJ whole genome shotgun (WGS) entry which is preliminary data.</text>
</comment>
<dbReference type="AlphaFoldDB" id="A0A4Q2K358"/>
<protein>
    <submittedName>
        <fullName evidence="1">Uncharacterized protein</fullName>
    </submittedName>
</protein>
<name>A0A4Q2K358_9ACTN</name>
<proteinExistence type="predicted"/>
<evidence type="ECO:0000313" key="1">
    <source>
        <dbReference type="EMBL" id="RXZ54790.1"/>
    </source>
</evidence>
<organism evidence="1 2">
    <name type="scientific">Senegalimassilia faecalis</name>
    <dbReference type="NCBI Taxonomy" id="2509433"/>
    <lineage>
        <taxon>Bacteria</taxon>
        <taxon>Bacillati</taxon>
        <taxon>Actinomycetota</taxon>
        <taxon>Coriobacteriia</taxon>
        <taxon>Coriobacteriales</taxon>
        <taxon>Coriobacteriaceae</taxon>
        <taxon>Senegalimassilia</taxon>
    </lineage>
</organism>
<gene>
    <name evidence="1" type="ORF">ET524_10095</name>
</gene>
<dbReference type="EMBL" id="SDPW01000001">
    <property type="protein sequence ID" value="RXZ54790.1"/>
    <property type="molecule type" value="Genomic_DNA"/>
</dbReference>
<reference evidence="1 2" key="1">
    <citation type="submission" date="2019-01" db="EMBL/GenBank/DDBJ databases">
        <title>Senegalimassilia sp. nov. KGMB04484 isolated human feces.</title>
        <authorList>
            <person name="Han K.-I."/>
            <person name="Kim J.-S."/>
            <person name="Lee K.C."/>
            <person name="Suh M.K."/>
            <person name="Eom M.K."/>
            <person name="Lee J.H."/>
            <person name="Park S.-H."/>
            <person name="Kang S.W."/>
            <person name="Park J.-E."/>
            <person name="Oh B.S."/>
            <person name="Yu S.Y."/>
            <person name="Choi S.-H."/>
            <person name="Lee D.H."/>
            <person name="Yoon H."/>
            <person name="Kim B.-Y."/>
            <person name="Lee J.H."/>
            <person name="Lee J.-S."/>
        </authorList>
    </citation>
    <scope>NUCLEOTIDE SEQUENCE [LARGE SCALE GENOMIC DNA]</scope>
    <source>
        <strain evidence="1 2">KGMB04484</strain>
    </source>
</reference>
<keyword evidence="2" id="KW-1185">Reference proteome</keyword>